<dbReference type="RefSeq" id="WP_189348662.1">
    <property type="nucleotide sequence ID" value="NZ_BMXK01000002.1"/>
</dbReference>
<dbReference type="PROSITE" id="PS50850">
    <property type="entry name" value="MFS"/>
    <property type="match status" value="1"/>
</dbReference>
<keyword evidence="4 5" id="KW-0472">Membrane</keyword>
<evidence type="ECO:0000259" key="6">
    <source>
        <dbReference type="PROSITE" id="PS50850"/>
    </source>
</evidence>
<dbReference type="SUPFAM" id="SSF103473">
    <property type="entry name" value="MFS general substrate transporter"/>
    <property type="match status" value="1"/>
</dbReference>
<name>A0ABQ3GE57_9MICC</name>
<evidence type="ECO:0000256" key="4">
    <source>
        <dbReference type="ARBA" id="ARBA00023136"/>
    </source>
</evidence>
<feature type="transmembrane region" description="Helical" evidence="5">
    <location>
        <begin position="298"/>
        <end position="317"/>
    </location>
</feature>
<feature type="transmembrane region" description="Helical" evidence="5">
    <location>
        <begin position="210"/>
        <end position="227"/>
    </location>
</feature>
<reference evidence="8" key="1">
    <citation type="journal article" date="2019" name="Int. J. Syst. Evol. Microbiol.">
        <title>The Global Catalogue of Microorganisms (GCM) 10K type strain sequencing project: providing services to taxonomists for standard genome sequencing and annotation.</title>
        <authorList>
            <consortium name="The Broad Institute Genomics Platform"/>
            <consortium name="The Broad Institute Genome Sequencing Center for Infectious Disease"/>
            <person name="Wu L."/>
            <person name="Ma J."/>
        </authorList>
    </citation>
    <scope>NUCLEOTIDE SEQUENCE [LARGE SCALE GENOMIC DNA]</scope>
    <source>
        <strain evidence="8">KCTC 19466</strain>
    </source>
</reference>
<dbReference type="PANTHER" id="PTHR23514">
    <property type="entry name" value="BYPASS OF STOP CODON PROTEIN 6"/>
    <property type="match status" value="1"/>
</dbReference>
<dbReference type="EMBL" id="BMXK01000002">
    <property type="protein sequence ID" value="GHD01753.1"/>
    <property type="molecule type" value="Genomic_DNA"/>
</dbReference>
<dbReference type="InterPro" id="IPR036259">
    <property type="entry name" value="MFS_trans_sf"/>
</dbReference>
<feature type="transmembrane region" description="Helical" evidence="5">
    <location>
        <begin position="323"/>
        <end position="341"/>
    </location>
</feature>
<feature type="transmembrane region" description="Helical" evidence="5">
    <location>
        <begin position="263"/>
        <end position="286"/>
    </location>
</feature>
<dbReference type="Gene3D" id="1.20.1250.20">
    <property type="entry name" value="MFS general substrate transporter like domains"/>
    <property type="match status" value="2"/>
</dbReference>
<accession>A0ABQ3GE57</accession>
<dbReference type="InterPro" id="IPR011701">
    <property type="entry name" value="MFS"/>
</dbReference>
<evidence type="ECO:0000313" key="8">
    <source>
        <dbReference type="Proteomes" id="UP000642819"/>
    </source>
</evidence>
<feature type="transmembrane region" description="Helical" evidence="5">
    <location>
        <begin position="31"/>
        <end position="48"/>
    </location>
</feature>
<keyword evidence="8" id="KW-1185">Reference proteome</keyword>
<organism evidence="7 8">
    <name type="scientific">Zhihengliuella salsuginis</name>
    <dbReference type="NCBI Taxonomy" id="578222"/>
    <lineage>
        <taxon>Bacteria</taxon>
        <taxon>Bacillati</taxon>
        <taxon>Actinomycetota</taxon>
        <taxon>Actinomycetes</taxon>
        <taxon>Micrococcales</taxon>
        <taxon>Micrococcaceae</taxon>
        <taxon>Zhihengliuella</taxon>
    </lineage>
</organism>
<evidence type="ECO:0000256" key="2">
    <source>
        <dbReference type="ARBA" id="ARBA00022692"/>
    </source>
</evidence>
<comment type="caution">
    <text evidence="7">The sequence shown here is derived from an EMBL/GenBank/DDBJ whole genome shotgun (WGS) entry which is preliminary data.</text>
</comment>
<feature type="transmembrane region" description="Helical" evidence="5">
    <location>
        <begin position="96"/>
        <end position="117"/>
    </location>
</feature>
<dbReference type="PANTHER" id="PTHR23514:SF13">
    <property type="entry name" value="INNER MEMBRANE PROTEIN YBJJ"/>
    <property type="match status" value="1"/>
</dbReference>
<feature type="transmembrane region" description="Helical" evidence="5">
    <location>
        <begin position="6"/>
        <end position="24"/>
    </location>
</feature>
<comment type="subcellular location">
    <subcellularLocation>
        <location evidence="1">Cell membrane</location>
        <topology evidence="1">Multi-pass membrane protein</topology>
    </subcellularLocation>
</comment>
<dbReference type="InterPro" id="IPR020846">
    <property type="entry name" value="MFS_dom"/>
</dbReference>
<feature type="transmembrane region" description="Helical" evidence="5">
    <location>
        <begin position="239"/>
        <end position="257"/>
    </location>
</feature>
<feature type="domain" description="Major facilitator superfamily (MFS) profile" evidence="6">
    <location>
        <begin position="1"/>
        <end position="349"/>
    </location>
</feature>
<protein>
    <submittedName>
        <fullName evidence="7">MFS transporter</fullName>
    </submittedName>
</protein>
<dbReference type="InterPro" id="IPR051788">
    <property type="entry name" value="MFS_Transporter"/>
</dbReference>
<sequence>MLLFGGAAGAIVGLTLAPLFQRLLGARRGMLYGLLGMAAMTAVLGVATESHSTFALATAALVGQSFAFSITDVIMNVEGAELERSVRKTLMPLLHAFFSLGTIAGALGGAGAAAAGIPISAHLAVVGSSVAIASAGVVRFIPRLPSVDREPQTKQTGPERLARLVSLLRDPRLAFIGLLVVGMTLTEGAANDWIALGTVDGHGLSQETGALVFGAFVTAMTIGRMLGGPIIDRFGRAKSLTCLAFFGLSGLMLFILAESFWLVVIGALLWGVGGSLGFPIGITLAADHPTHATERVSAVAICGYFAFLVGPPALGLLGEHWGVLNALYVVAGLLAVSLLAIPRAARPTRETVSGS</sequence>
<evidence type="ECO:0000256" key="1">
    <source>
        <dbReference type="ARBA" id="ARBA00004651"/>
    </source>
</evidence>
<gene>
    <name evidence="7" type="ORF">GCM10008096_06230</name>
</gene>
<dbReference type="Pfam" id="PF07690">
    <property type="entry name" value="MFS_1"/>
    <property type="match status" value="1"/>
</dbReference>
<feature type="transmembrane region" description="Helical" evidence="5">
    <location>
        <begin position="54"/>
        <end position="75"/>
    </location>
</feature>
<evidence type="ECO:0000256" key="3">
    <source>
        <dbReference type="ARBA" id="ARBA00022989"/>
    </source>
</evidence>
<dbReference type="Proteomes" id="UP000642819">
    <property type="component" value="Unassembled WGS sequence"/>
</dbReference>
<evidence type="ECO:0000313" key="7">
    <source>
        <dbReference type="EMBL" id="GHD01753.1"/>
    </source>
</evidence>
<proteinExistence type="predicted"/>
<feature type="transmembrane region" description="Helical" evidence="5">
    <location>
        <begin position="123"/>
        <end position="141"/>
    </location>
</feature>
<keyword evidence="3 5" id="KW-1133">Transmembrane helix</keyword>
<evidence type="ECO:0000256" key="5">
    <source>
        <dbReference type="SAM" id="Phobius"/>
    </source>
</evidence>
<keyword evidence="2 5" id="KW-0812">Transmembrane</keyword>
<feature type="transmembrane region" description="Helical" evidence="5">
    <location>
        <begin position="173"/>
        <end position="190"/>
    </location>
</feature>